<sequence>MSNYSKAISNHETRDFLLGNGIYLYPDSERYGLHDMSLTFNDIQEYSKEVGAAAMLERLQHDIKNILRSTISSSDFSKITGYIFLCLRGYHEDGIFDAELTIDEEFRSLYREKLNQLEEGVGQSISVGNVEPTGYTDEYYLNNAKRIASLIKEKFGVSLT</sequence>
<dbReference type="AlphaFoldDB" id="A0A256AAH3"/>
<dbReference type="Proteomes" id="UP000216035">
    <property type="component" value="Unassembled WGS sequence"/>
</dbReference>
<name>A0A256AAH3_9FLAO</name>
<dbReference type="OrthoDB" id="9798407at2"/>
<dbReference type="EMBL" id="NOXX01000063">
    <property type="protein sequence ID" value="OYQ50641.1"/>
    <property type="molecule type" value="Genomic_DNA"/>
</dbReference>
<proteinExistence type="predicted"/>
<evidence type="ECO:0000313" key="1">
    <source>
        <dbReference type="EMBL" id="OYQ50641.1"/>
    </source>
</evidence>
<gene>
    <name evidence="1" type="ORF">CHX27_00760</name>
</gene>
<reference evidence="1 2" key="1">
    <citation type="submission" date="2017-07" db="EMBL/GenBank/DDBJ databases">
        <title>Flavobacterium cyanobacteriorum sp. nov., isolated from cyanobacterial aggregates in a eutrophic lake.</title>
        <authorList>
            <person name="Cai H."/>
        </authorList>
    </citation>
    <scope>NUCLEOTIDE SEQUENCE [LARGE SCALE GENOMIC DNA]</scope>
    <source>
        <strain evidence="1 2">TH167</strain>
    </source>
</reference>
<protein>
    <submittedName>
        <fullName evidence="1">Uncharacterized protein</fullName>
    </submittedName>
</protein>
<evidence type="ECO:0000313" key="2">
    <source>
        <dbReference type="Proteomes" id="UP000216035"/>
    </source>
</evidence>
<organism evidence="1 2">
    <name type="scientific">Flavobacterium aurantiibacter</name>
    <dbReference type="NCBI Taxonomy" id="2023067"/>
    <lineage>
        <taxon>Bacteria</taxon>
        <taxon>Pseudomonadati</taxon>
        <taxon>Bacteroidota</taxon>
        <taxon>Flavobacteriia</taxon>
        <taxon>Flavobacteriales</taxon>
        <taxon>Flavobacteriaceae</taxon>
        <taxon>Flavobacterium</taxon>
    </lineage>
</organism>
<accession>A0A256AAH3</accession>
<keyword evidence="2" id="KW-1185">Reference proteome</keyword>
<dbReference type="RefSeq" id="WP_094484876.1">
    <property type="nucleotide sequence ID" value="NZ_NOXX01000063.1"/>
</dbReference>
<comment type="caution">
    <text evidence="1">The sequence shown here is derived from an EMBL/GenBank/DDBJ whole genome shotgun (WGS) entry which is preliminary data.</text>
</comment>